<name>A0A8T8SFR9_9BASI</name>
<sequence>MSRLTRAQRIIGVYPNPVCGTDTLTQGGHVTWHAIPGVPGTVYSQGTNTWRNEVPSPEHGSPVVAPTALSSAPSYAYAQNYALSTEDLTSSAVETSPAATNDPAAASASSAAHKLASAASSAAHKLASAAHDPIIDSDDEEEDVEELVVPPPGHPAARRAILARPSKGMRCWFLEDILVYDPLKRPKCVKKTKGSKTAYFEEDGRQVKEFWRCQVCDAYRVVDPKVTTAMIQHTKKKCPSSL</sequence>
<organism evidence="1 2">
    <name type="scientific">Tilletia caries</name>
    <name type="common">wheat bunt fungus</name>
    <dbReference type="NCBI Taxonomy" id="13290"/>
    <lineage>
        <taxon>Eukaryota</taxon>
        <taxon>Fungi</taxon>
        <taxon>Dikarya</taxon>
        <taxon>Basidiomycota</taxon>
        <taxon>Ustilaginomycotina</taxon>
        <taxon>Exobasidiomycetes</taxon>
        <taxon>Tilletiales</taxon>
        <taxon>Tilletiaceae</taxon>
        <taxon>Tilletia</taxon>
    </lineage>
</organism>
<proteinExistence type="predicted"/>
<dbReference type="EMBL" id="LWDD02002790">
    <property type="protein sequence ID" value="KAE8239164.1"/>
    <property type="molecule type" value="Genomic_DNA"/>
</dbReference>
<dbReference type="Proteomes" id="UP000077671">
    <property type="component" value="Unassembled WGS sequence"/>
</dbReference>
<reference evidence="1" key="1">
    <citation type="submission" date="2016-04" db="EMBL/GenBank/DDBJ databases">
        <authorList>
            <person name="Nguyen H.D."/>
            <person name="Kesanakurti P."/>
            <person name="Cullis J."/>
            <person name="Levesque C.A."/>
            <person name="Hambleton S."/>
        </authorList>
    </citation>
    <scope>NUCLEOTIDE SEQUENCE</scope>
    <source>
        <strain evidence="1">DAOMC 238032</strain>
    </source>
</reference>
<evidence type="ECO:0000313" key="1">
    <source>
        <dbReference type="EMBL" id="KAE8239164.1"/>
    </source>
</evidence>
<protein>
    <submittedName>
        <fullName evidence="1">Uncharacterized protein</fullName>
    </submittedName>
</protein>
<accession>A0A8T8SFR9</accession>
<gene>
    <name evidence="1" type="ORF">A4X03_0g8687</name>
</gene>
<evidence type="ECO:0000313" key="2">
    <source>
        <dbReference type="Proteomes" id="UP000077671"/>
    </source>
</evidence>
<comment type="caution">
    <text evidence="1">The sequence shown here is derived from an EMBL/GenBank/DDBJ whole genome shotgun (WGS) entry which is preliminary data.</text>
</comment>
<reference evidence="1" key="2">
    <citation type="journal article" date="2019" name="IMA Fungus">
        <title>Genome sequencing and comparison of five Tilletia species to identify candidate genes for the detection of regulated species infecting wheat.</title>
        <authorList>
            <person name="Nguyen H.D.T."/>
            <person name="Sultana T."/>
            <person name="Kesanakurti P."/>
            <person name="Hambleton S."/>
        </authorList>
    </citation>
    <scope>NUCLEOTIDE SEQUENCE</scope>
    <source>
        <strain evidence="1">DAOMC 238032</strain>
    </source>
</reference>
<dbReference type="AlphaFoldDB" id="A0A8T8SFR9"/>